<dbReference type="InterPro" id="IPR036691">
    <property type="entry name" value="Endo/exonu/phosph_ase_sf"/>
</dbReference>
<feature type="region of interest" description="Disordered" evidence="1">
    <location>
        <begin position="42"/>
        <end position="106"/>
    </location>
</feature>
<evidence type="ECO:0000259" key="2">
    <source>
        <dbReference type="Pfam" id="PF03372"/>
    </source>
</evidence>
<evidence type="ECO:0000313" key="3">
    <source>
        <dbReference type="EMBL" id="CAK0884384.1"/>
    </source>
</evidence>
<organism evidence="3 4">
    <name type="scientific">Prorocentrum cordatum</name>
    <dbReference type="NCBI Taxonomy" id="2364126"/>
    <lineage>
        <taxon>Eukaryota</taxon>
        <taxon>Sar</taxon>
        <taxon>Alveolata</taxon>
        <taxon>Dinophyceae</taxon>
        <taxon>Prorocentrales</taxon>
        <taxon>Prorocentraceae</taxon>
        <taxon>Prorocentrum</taxon>
    </lineage>
</organism>
<dbReference type="EMBL" id="CAUYUJ010018538">
    <property type="protein sequence ID" value="CAK0884384.1"/>
    <property type="molecule type" value="Genomic_DNA"/>
</dbReference>
<evidence type="ECO:0000313" key="4">
    <source>
        <dbReference type="Proteomes" id="UP001189429"/>
    </source>
</evidence>
<keyword evidence="4" id="KW-1185">Reference proteome</keyword>
<sequence>MSEVASGLARRAYWLCAKRGCNAWNWCDKRWTCKACGTSAPPWTKEYRSDKPPPRVDADGFVQQPRGRAEQRAARRSASQRALSGSTAPSSAPNSRARRARPWGEAKTQIEELQAQLVAARERVDTLQGASALGLSVDFQREAENALQQGKDQVAALERSVQEAQRTERPPHSVLHIEANAIQKVERQLATARTKKEKLQLQASELRELIAEKQEQLSAAELGVDEVTGQIAELEETRAKVTQQAIQRANAAVGGVPSPLGDAVQGLLTQVGALSDLLKQHGADLPPRFSEIVEILNTQKEAVADVLRPRSSSARKRWGDSVGDDGLATEDDDMPLDIVASGGPAAAPPAAAPLAGPTAAGPPATRARPADGPYGPAAARGQHGATLGAWPQVEPCLAKALAEQGAALSDGDPLAAVIGKAPLVGRAGGQQLRAGLVMSGCNGNAWSRSIEALEAFFKAHDYWPDVVALQETRLPHERLPSAAAQARGLGYAAFLPEAAPTEKQGPQATSGGVAILVRDGLQADESACPLPSALRHRLIGVEVAAASGFRVLVLAGCFQHSVGPRGTNLDLFSAISEATCHAEGCDHLYDWFVASAALAACTASCATTLEGFGLHPHRPVLLRLQDVRADALVGVPSRPARFPEVAPELLRAHEDAEIVCYSVGKKGQVTPRSVAWSWDTGTSPTNLSVAFSEWAAAAEGTLVGIHGIVQADLARHLGRGEGPRLSLKPLSALVRRDARFRFSLLTHRLRSCLDVALQRLRAERTGRWHPRHADWYGHQAGLRAQLLLEAVQEAADSVGGALPGAAPDRLGDLVFQAGVHGSPDAARDLQGLLGASQRRDAAQSAQAWRNWAQTAVEKGGRLAHRFSKATPPPTVRDADSGRGLVGMAAIGELTSVWQKLWLQDGFALGAGASSWDVGEWRLPPISLEQLQAACKRYSPSVGLGCDSLRPRQILLLPVALQQRILDILAAYDDAPASISGQVSLMVFIPKADGGVRPIALLPLALRLWSRLRQPCCARWEADHDFPFFWGRDGRDCERAGWLHNCFAGFAKANQQFEAASLFLDTSKFYEHVRHDVLWANAVRFGFNLRLLRGLLTSYQAPRMILAAGMASPAFGTAGTVLAGCACATAVAKLPVLGALLAAGATCPLVTPRNVVDDISLQAVGTARLVKRQML</sequence>
<evidence type="ECO:0000256" key="1">
    <source>
        <dbReference type="SAM" id="MobiDB-lite"/>
    </source>
</evidence>
<feature type="region of interest" description="Disordered" evidence="1">
    <location>
        <begin position="307"/>
        <end position="382"/>
    </location>
</feature>
<proteinExistence type="predicted"/>
<dbReference type="Gene3D" id="3.60.10.10">
    <property type="entry name" value="Endonuclease/exonuclease/phosphatase"/>
    <property type="match status" value="1"/>
</dbReference>
<comment type="caution">
    <text evidence="3">The sequence shown here is derived from an EMBL/GenBank/DDBJ whole genome shotgun (WGS) entry which is preliminary data.</text>
</comment>
<gene>
    <name evidence="3" type="ORF">PCOR1329_LOCUS66346</name>
</gene>
<accession>A0ABN9WHL5</accession>
<dbReference type="Pfam" id="PF03372">
    <property type="entry name" value="Exo_endo_phos"/>
    <property type="match status" value="1"/>
</dbReference>
<feature type="compositionally biased region" description="Low complexity" evidence="1">
    <location>
        <begin position="352"/>
        <end position="373"/>
    </location>
</feature>
<name>A0ABN9WHL5_9DINO</name>
<dbReference type="Proteomes" id="UP001189429">
    <property type="component" value="Unassembled WGS sequence"/>
</dbReference>
<dbReference type="InterPro" id="IPR005135">
    <property type="entry name" value="Endo/exonuclease/phosphatase"/>
</dbReference>
<feature type="compositionally biased region" description="Basic and acidic residues" evidence="1">
    <location>
        <begin position="45"/>
        <end position="58"/>
    </location>
</feature>
<feature type="compositionally biased region" description="Low complexity" evidence="1">
    <location>
        <begin position="76"/>
        <end position="95"/>
    </location>
</feature>
<dbReference type="SUPFAM" id="SSF56219">
    <property type="entry name" value="DNase I-like"/>
    <property type="match status" value="1"/>
</dbReference>
<feature type="domain" description="Endonuclease/exonuclease/phosphatase" evidence="2">
    <location>
        <begin position="441"/>
        <end position="525"/>
    </location>
</feature>
<protein>
    <recommendedName>
        <fullName evidence="2">Endonuclease/exonuclease/phosphatase domain-containing protein</fullName>
    </recommendedName>
</protein>
<reference evidence="3" key="1">
    <citation type="submission" date="2023-10" db="EMBL/GenBank/DDBJ databases">
        <authorList>
            <person name="Chen Y."/>
            <person name="Shah S."/>
            <person name="Dougan E. K."/>
            <person name="Thang M."/>
            <person name="Chan C."/>
        </authorList>
    </citation>
    <scope>NUCLEOTIDE SEQUENCE [LARGE SCALE GENOMIC DNA]</scope>
</reference>
<feature type="non-terminal residue" evidence="3">
    <location>
        <position position="1174"/>
    </location>
</feature>
<dbReference type="Gene3D" id="1.10.287.1490">
    <property type="match status" value="1"/>
</dbReference>